<dbReference type="AlphaFoldDB" id="A0A9P0LAG2"/>
<sequence length="105" mass="12315">MIPIVAFVRSSLSCSRDRCAGMQRSLLHFFRVSSMSYESGTFPENWKFTDPYSYRSTSIALLSVINKMRCINRELLDYLERHGLISDRQYGFRHQELSLRQALVE</sequence>
<evidence type="ECO:0000313" key="2">
    <source>
        <dbReference type="Proteomes" id="UP001152888"/>
    </source>
</evidence>
<comment type="caution">
    <text evidence="1">The sequence shown here is derived from an EMBL/GenBank/DDBJ whole genome shotgun (WGS) entry which is preliminary data.</text>
</comment>
<accession>A0A9P0LAG2</accession>
<reference evidence="1" key="1">
    <citation type="submission" date="2022-03" db="EMBL/GenBank/DDBJ databases">
        <authorList>
            <person name="Sayadi A."/>
        </authorList>
    </citation>
    <scope>NUCLEOTIDE SEQUENCE</scope>
</reference>
<dbReference type="Proteomes" id="UP001152888">
    <property type="component" value="Unassembled WGS sequence"/>
</dbReference>
<gene>
    <name evidence="1" type="ORF">ACAOBT_LOCUS17825</name>
</gene>
<proteinExistence type="predicted"/>
<name>A0A9P0LAG2_ACAOB</name>
<evidence type="ECO:0000313" key="1">
    <source>
        <dbReference type="EMBL" id="CAH1987402.1"/>
    </source>
</evidence>
<organism evidence="1 2">
    <name type="scientific">Acanthoscelides obtectus</name>
    <name type="common">Bean weevil</name>
    <name type="synonym">Bruchus obtectus</name>
    <dbReference type="NCBI Taxonomy" id="200917"/>
    <lineage>
        <taxon>Eukaryota</taxon>
        <taxon>Metazoa</taxon>
        <taxon>Ecdysozoa</taxon>
        <taxon>Arthropoda</taxon>
        <taxon>Hexapoda</taxon>
        <taxon>Insecta</taxon>
        <taxon>Pterygota</taxon>
        <taxon>Neoptera</taxon>
        <taxon>Endopterygota</taxon>
        <taxon>Coleoptera</taxon>
        <taxon>Polyphaga</taxon>
        <taxon>Cucujiformia</taxon>
        <taxon>Chrysomeloidea</taxon>
        <taxon>Chrysomelidae</taxon>
        <taxon>Bruchinae</taxon>
        <taxon>Bruchini</taxon>
        <taxon>Acanthoscelides</taxon>
    </lineage>
</organism>
<dbReference type="EMBL" id="CAKOFQ010007018">
    <property type="protein sequence ID" value="CAH1987402.1"/>
    <property type="molecule type" value="Genomic_DNA"/>
</dbReference>
<protein>
    <submittedName>
        <fullName evidence="1">Uncharacterized protein</fullName>
    </submittedName>
</protein>
<dbReference type="OrthoDB" id="414730at2759"/>
<keyword evidence="2" id="KW-1185">Reference proteome</keyword>